<gene>
    <name evidence="1" type="ORF">TDSAC_1444</name>
</gene>
<dbReference type="KEGG" id="taci:TDSAC_1444"/>
<accession>A0A2R4W221</accession>
<proteinExistence type="predicted"/>
<organism evidence="1 2">
    <name type="scientific">Thermodesulfobium acidiphilum</name>
    <dbReference type="NCBI Taxonomy" id="1794699"/>
    <lineage>
        <taxon>Bacteria</taxon>
        <taxon>Pseudomonadati</taxon>
        <taxon>Thermodesulfobiota</taxon>
        <taxon>Thermodesulfobiia</taxon>
        <taxon>Thermodesulfobiales</taxon>
        <taxon>Thermodesulfobiaceae</taxon>
        <taxon>Thermodesulfobium</taxon>
    </lineage>
</organism>
<evidence type="ECO:0000313" key="2">
    <source>
        <dbReference type="Proteomes" id="UP000244792"/>
    </source>
</evidence>
<dbReference type="Proteomes" id="UP000244792">
    <property type="component" value="Chromosome"/>
</dbReference>
<reference evidence="1 2" key="1">
    <citation type="submission" date="2017-04" db="EMBL/GenBank/DDBJ databases">
        <title>Genomic insights into metabolism of Thermodesulfobium acidiphilum.</title>
        <authorList>
            <person name="Toshchakov S.V."/>
            <person name="Frolov E.N."/>
            <person name="Kublanov I.V."/>
            <person name="Samarov N.I."/>
            <person name="Novikov A."/>
            <person name="Lebedinsky A.V."/>
            <person name="Bonch-Osmolovskaya E.A."/>
            <person name="Chernyh N.A."/>
        </authorList>
    </citation>
    <scope>NUCLEOTIDE SEQUENCE [LARGE SCALE GENOMIC DNA]</scope>
    <source>
        <strain evidence="1 2">3127-1</strain>
    </source>
</reference>
<dbReference type="OrthoDB" id="9553788at2"/>
<dbReference type="RefSeq" id="WP_108309563.1">
    <property type="nucleotide sequence ID" value="NZ_CP020921.1"/>
</dbReference>
<sequence>MEEYLLHLLRKHKGLTFDEILKKTNLERGDLLKIIFKLVNKNKVGYMDLSLNMCSICKICNKKLFLKGGKK</sequence>
<evidence type="ECO:0008006" key="3">
    <source>
        <dbReference type="Google" id="ProtNLM"/>
    </source>
</evidence>
<dbReference type="AlphaFoldDB" id="A0A2R4W221"/>
<evidence type="ECO:0000313" key="1">
    <source>
        <dbReference type="EMBL" id="AWB10784.1"/>
    </source>
</evidence>
<protein>
    <recommendedName>
        <fullName evidence="3">FeoC like transcriptional regulator</fullName>
    </recommendedName>
</protein>
<name>A0A2R4W221_THEAF</name>
<dbReference type="EMBL" id="CP020921">
    <property type="protein sequence ID" value="AWB10784.1"/>
    <property type="molecule type" value="Genomic_DNA"/>
</dbReference>
<keyword evidence="2" id="KW-1185">Reference proteome</keyword>